<evidence type="ECO:0000313" key="10">
    <source>
        <dbReference type="EMBL" id="ELY26679.1"/>
    </source>
</evidence>
<evidence type="ECO:0000313" key="11">
    <source>
        <dbReference type="Proteomes" id="UP000001879"/>
    </source>
</evidence>
<reference evidence="11" key="1">
    <citation type="submission" date="2010-02" db="EMBL/GenBank/DDBJ databases">
        <title>Complete sequence of chromosome of Natrialba magadii ATCC 43099.</title>
        <authorList>
            <consortium name="US DOE Joint Genome Institute"/>
            <person name="Lucas S."/>
            <person name="Copeland A."/>
            <person name="Lapidus A."/>
            <person name="Cheng J.-F."/>
            <person name="Bruce D."/>
            <person name="Goodwin L."/>
            <person name="Pitluck S."/>
            <person name="Davenport K."/>
            <person name="Saunders E."/>
            <person name="Detter J.C."/>
            <person name="Han C."/>
            <person name="Tapia R."/>
            <person name="Land M."/>
            <person name="Hauser L."/>
            <person name="Kyrpides N."/>
            <person name="Mikhailova N."/>
            <person name="De Castro R.E."/>
            <person name="Maupin-Furlow J.A."/>
            <person name="Woyke T."/>
        </authorList>
    </citation>
    <scope>NUCLEOTIDE SEQUENCE [LARGE SCALE GENOMIC DNA]</scope>
    <source>
        <strain evidence="11">ATCC 43099 / DSM 3394 / CCM 3739 / CIP 104546 / IAM 13178 / JCM 8861 / NBRC 102185 / NCIMB 2190 / MS3</strain>
    </source>
</reference>
<dbReference type="PANTHER" id="PTHR42770">
    <property type="entry name" value="AMINO ACID TRANSPORTER-RELATED"/>
    <property type="match status" value="1"/>
</dbReference>
<feature type="transmembrane region" description="Helical" evidence="7">
    <location>
        <begin position="386"/>
        <end position="409"/>
    </location>
</feature>
<dbReference type="STRING" id="547559.Nmag_0692"/>
<evidence type="ECO:0000256" key="7">
    <source>
        <dbReference type="SAM" id="Phobius"/>
    </source>
</evidence>
<dbReference type="PANTHER" id="PTHR42770:SF11">
    <property type="entry name" value="INNER MEMBRANE TRANSPORT PROTEIN YBAT"/>
    <property type="match status" value="1"/>
</dbReference>
<dbReference type="InterPro" id="IPR006016">
    <property type="entry name" value="UspA"/>
</dbReference>
<dbReference type="InterPro" id="IPR002293">
    <property type="entry name" value="AA/rel_permease1"/>
</dbReference>
<feature type="transmembrane region" description="Helical" evidence="7">
    <location>
        <begin position="97"/>
        <end position="116"/>
    </location>
</feature>
<feature type="transmembrane region" description="Helical" evidence="7">
    <location>
        <begin position="176"/>
        <end position="194"/>
    </location>
</feature>
<feature type="transmembrane region" description="Helical" evidence="7">
    <location>
        <begin position="425"/>
        <end position="444"/>
    </location>
</feature>
<feature type="transmembrane region" description="Helical" evidence="7">
    <location>
        <begin position="214"/>
        <end position="234"/>
    </location>
</feature>
<evidence type="ECO:0000259" key="8">
    <source>
        <dbReference type="Pfam" id="PF00582"/>
    </source>
</evidence>
<dbReference type="SUPFAM" id="SSF52402">
    <property type="entry name" value="Adenine nucleotide alpha hydrolases-like"/>
    <property type="match status" value="2"/>
</dbReference>
<dbReference type="GeneID" id="8823520"/>
<name>D3SZE3_NATMM</name>
<accession>D3SZE3</accession>
<dbReference type="Proteomes" id="UP000011543">
    <property type="component" value="Unassembled WGS sequence"/>
</dbReference>
<sequence>MTGSDEELAKDLGLVSALAIGIGTMIGAGIFVLPGIAAQEAGPLVVVSFIIGGMIAMINAFSVSELGTAMPKAGGAYYYINRALGPLFGSISGMGDWIGLAFASAFYSIGFGGYLADLLDGVVVPIPGVGELALLPTIAIGPLVLTEIQIGAVIAGVVFVGVNYIGAKETGGIQTIIVTLLLGLLTVFAIVGFFSFDWGTVTADGSYAPEGVGAMLPGAALVFVSYLGYAKIATIGEELKNPGRNLPIAIIGSVGIVMVIYAILVGLLMGLIPHEEFFLDTVEDAPMSYAAEIVFDYQLPVAGFEIPILGIGVTSITLAALLATASSANASILASARINFAMGRDKIVTDSLNEIHPRFATPYRSIAITGGLIIIFIIGLGETVEILSSAASVLHLVVYALINASLIVFRETNPPEYDPDFEVPFYPYLPISGFVLSLGLIYYMDRTATLIAGAFVVFAIVWYFAYARTETNLEGLLGTYILDRSAEMPDAAVTAASAVKPTDEDEHTVVVPVSNPRTESELLSLASVLAKANDGRVQAVHIVEVPDQTPLEEGSEHMRRIDAESQKLMSNVEQSTETLDVPVEVRTVVSHRSFDEVFNVAQRENADTVVMGWGPDRPWSAGRAERPLDELTHELPCDFLVLNDRGFDAERVLVPTAGGPTSELSAEVARDFREQVGAEVTLLHVVDEGTSQQDGEAFLREWATEQGLEDAAIRIDTSGDVESAIATAARDHSLVVIGATERGLLSRLFRGSLAYDVVNEVDCSVLLAERPTSRSLRDRLFGREHERTDGDTNTDTGTGTDTDTGTGTGTSSESKLESDT</sequence>
<keyword evidence="11" id="KW-1185">Reference proteome</keyword>
<dbReference type="RefSeq" id="WP_004216442.1">
    <property type="nucleotide sequence ID" value="NC_013922.1"/>
</dbReference>
<dbReference type="HOGENOM" id="CLU_007946_15_8_2"/>
<dbReference type="KEGG" id="nmg:Nmag_0692"/>
<dbReference type="eggNOG" id="arCOG00449">
    <property type="taxonomic scope" value="Archaea"/>
</dbReference>
<evidence type="ECO:0000313" key="12">
    <source>
        <dbReference type="Proteomes" id="UP000011543"/>
    </source>
</evidence>
<feature type="transmembrane region" description="Helical" evidence="7">
    <location>
        <begin position="246"/>
        <end position="272"/>
    </location>
</feature>
<keyword evidence="4 7" id="KW-1133">Transmembrane helix</keyword>
<proteinExistence type="predicted"/>
<keyword evidence="2" id="KW-1003">Cell membrane</keyword>
<feature type="region of interest" description="Disordered" evidence="6">
    <location>
        <begin position="777"/>
        <end position="820"/>
    </location>
</feature>
<organism evidence="9 11">
    <name type="scientific">Natrialba magadii (strain ATCC 43099 / DSM 3394 / CCM 3739 / CIP 104546 / IAM 13178 / JCM 8861 / NBRC 102185 / NCIMB 2190 / MS3)</name>
    <name type="common">Natronobacterium magadii</name>
    <dbReference type="NCBI Taxonomy" id="547559"/>
    <lineage>
        <taxon>Archaea</taxon>
        <taxon>Methanobacteriati</taxon>
        <taxon>Methanobacteriota</taxon>
        <taxon>Stenosarchaea group</taxon>
        <taxon>Halobacteria</taxon>
        <taxon>Halobacteriales</taxon>
        <taxon>Natrialbaceae</taxon>
        <taxon>Natrialba</taxon>
    </lineage>
</organism>
<dbReference type="OrthoDB" id="56838at2157"/>
<reference evidence="9 11" key="2">
    <citation type="journal article" date="2012" name="BMC Genomics">
        <title>A comparative genomics perspective on the genetic content of the alkaliphilic haloarchaeon Natrialba magadii ATCC 43099T.</title>
        <authorList>
            <person name="Siddaramappa S."/>
            <person name="Challacombe J.F."/>
            <person name="Decastro R.E."/>
            <person name="Pfeiffer F."/>
            <person name="Sastre D.E."/>
            <person name="Gimenez M.I."/>
            <person name="Paggi R.A."/>
            <person name="Detter J.C."/>
            <person name="Davenport K.W."/>
            <person name="Goodwin L.A."/>
            <person name="Kyrpides N."/>
            <person name="Tapia R."/>
            <person name="Pitluck S."/>
            <person name="Lucas S."/>
            <person name="Woyke T."/>
            <person name="Maupin-Furlow J.A."/>
        </authorList>
    </citation>
    <scope>NUCLEOTIDE SEQUENCE [LARGE SCALE GENOMIC DNA]</scope>
    <source>
        <strain evidence="9">ATCC 43099</strain>
        <strain evidence="11">ATCC 43099 / DSM 3394 / CCM 3739 / CIP 104546 / IAM 13178 / JCM 8861 / NBRC 102185 / NCIMB 2190 / MS3</strain>
    </source>
</reference>
<feature type="domain" description="UspA" evidence="8">
    <location>
        <begin position="508"/>
        <end position="641"/>
    </location>
</feature>
<protein>
    <submittedName>
        <fullName evidence="10">Amino acid permease-associated protein</fullName>
    </submittedName>
    <submittedName>
        <fullName evidence="9">Transport protein (Probable substrate cationic amino acids)</fullName>
    </submittedName>
</protein>
<comment type="subcellular location">
    <subcellularLocation>
        <location evidence="1">Cell membrane</location>
        <topology evidence="1">Multi-pass membrane protein</topology>
    </subcellularLocation>
</comment>
<feature type="compositionally biased region" description="Basic and acidic residues" evidence="6">
    <location>
        <begin position="777"/>
        <end position="790"/>
    </location>
</feature>
<reference evidence="10 12" key="3">
    <citation type="journal article" date="2014" name="PLoS Genet.">
        <title>Phylogenetically driven sequencing of extremely halophilic archaea reveals strategies for static and dynamic osmo-response.</title>
        <authorList>
            <person name="Becker E.A."/>
            <person name="Seitzer P.M."/>
            <person name="Tritt A."/>
            <person name="Larsen D."/>
            <person name="Krusor M."/>
            <person name="Yao A.I."/>
            <person name="Wu D."/>
            <person name="Madern D."/>
            <person name="Eisen J.A."/>
            <person name="Darling A.E."/>
            <person name="Facciotti M.T."/>
        </authorList>
    </citation>
    <scope>NUCLEOTIDE SEQUENCE [LARGE SCALE GENOMIC DNA]</scope>
    <source>
        <strain evidence="12">ATCC 43099 / DSM 3394 / CCM 3739 / CIP 104546 / IAM 13178 / JCM 8861 / NBRC 102185 / NCIMB 2190 / MS3</strain>
        <strain evidence="10">MS-3</strain>
    </source>
</reference>
<evidence type="ECO:0000256" key="5">
    <source>
        <dbReference type="ARBA" id="ARBA00023136"/>
    </source>
</evidence>
<evidence type="ECO:0000256" key="2">
    <source>
        <dbReference type="ARBA" id="ARBA00022475"/>
    </source>
</evidence>
<dbReference type="EMBL" id="AOHS01000051">
    <property type="protein sequence ID" value="ELY26679.1"/>
    <property type="molecule type" value="Genomic_DNA"/>
</dbReference>
<dbReference type="PaxDb" id="547559-Nmag_0692"/>
<dbReference type="PATRIC" id="fig|547559.17.peg.3140"/>
<feature type="transmembrane region" description="Helical" evidence="7">
    <location>
        <begin position="363"/>
        <end position="380"/>
    </location>
</feature>
<dbReference type="CDD" id="cd00293">
    <property type="entry name" value="USP-like"/>
    <property type="match status" value="2"/>
</dbReference>
<keyword evidence="3 7" id="KW-0812">Transmembrane</keyword>
<dbReference type="Gene3D" id="1.20.1740.10">
    <property type="entry name" value="Amino acid/polyamine transporter I"/>
    <property type="match status" value="1"/>
</dbReference>
<feature type="transmembrane region" description="Helical" evidence="7">
    <location>
        <begin position="43"/>
        <end position="63"/>
    </location>
</feature>
<evidence type="ECO:0000256" key="1">
    <source>
        <dbReference type="ARBA" id="ARBA00004651"/>
    </source>
</evidence>
<dbReference type="Pfam" id="PF13520">
    <property type="entry name" value="AA_permease_2"/>
    <property type="match status" value="1"/>
</dbReference>
<feature type="domain" description="UspA" evidence="8">
    <location>
        <begin position="650"/>
        <end position="767"/>
    </location>
</feature>
<evidence type="ECO:0000256" key="6">
    <source>
        <dbReference type="SAM" id="MobiDB-lite"/>
    </source>
</evidence>
<dbReference type="AlphaFoldDB" id="D3SZE3"/>
<evidence type="ECO:0000313" key="9">
    <source>
        <dbReference type="EMBL" id="ADD04277.1"/>
    </source>
</evidence>
<dbReference type="Gene3D" id="3.40.50.12370">
    <property type="match status" value="1"/>
</dbReference>
<dbReference type="GO" id="GO:0022857">
    <property type="term" value="F:transmembrane transporter activity"/>
    <property type="evidence" value="ECO:0007669"/>
    <property type="project" value="InterPro"/>
</dbReference>
<feature type="transmembrane region" description="Helical" evidence="7">
    <location>
        <begin position="450"/>
        <end position="467"/>
    </location>
</feature>
<evidence type="ECO:0000256" key="3">
    <source>
        <dbReference type="ARBA" id="ARBA00022692"/>
    </source>
</evidence>
<dbReference type="GO" id="GO:0005886">
    <property type="term" value="C:plasma membrane"/>
    <property type="evidence" value="ECO:0007669"/>
    <property type="project" value="UniProtKB-SubCell"/>
</dbReference>
<feature type="transmembrane region" description="Helical" evidence="7">
    <location>
        <begin position="12"/>
        <end position="37"/>
    </location>
</feature>
<dbReference type="eggNOG" id="arCOG00009">
    <property type="taxonomic scope" value="Archaea"/>
</dbReference>
<feature type="compositionally biased region" description="Low complexity" evidence="6">
    <location>
        <begin position="791"/>
        <end position="805"/>
    </location>
</feature>
<dbReference type="InterPro" id="IPR050367">
    <property type="entry name" value="APC_superfamily"/>
</dbReference>
<keyword evidence="5 7" id="KW-0472">Membrane</keyword>
<evidence type="ECO:0000256" key="4">
    <source>
        <dbReference type="ARBA" id="ARBA00022989"/>
    </source>
</evidence>
<dbReference type="Proteomes" id="UP000001879">
    <property type="component" value="Chromosome"/>
</dbReference>
<feature type="transmembrane region" description="Helical" evidence="7">
    <location>
        <begin position="136"/>
        <end position="164"/>
    </location>
</feature>
<dbReference type="Pfam" id="PF00582">
    <property type="entry name" value="Usp"/>
    <property type="match status" value="2"/>
</dbReference>
<dbReference type="EMBL" id="CP001932">
    <property type="protein sequence ID" value="ADD04277.1"/>
    <property type="molecule type" value="Genomic_DNA"/>
</dbReference>
<reference evidence="9" key="4">
    <citation type="submission" date="2016-09" db="EMBL/GenBank/DDBJ databases">
        <authorList>
            <person name="Pfeiffer F."/>
        </authorList>
    </citation>
    <scope>NUCLEOTIDE SEQUENCE</scope>
    <source>
        <strain evidence="9">ATCC 43099</strain>
    </source>
</reference>
<gene>
    <name evidence="9" type="ordered locus">Nmag_0692</name>
    <name evidence="10" type="ORF">C500_16000</name>
</gene>